<keyword evidence="6 9" id="KW-1133">Transmembrane helix</keyword>
<feature type="transmembrane region" description="Helical" evidence="9">
    <location>
        <begin position="77"/>
        <end position="97"/>
    </location>
</feature>
<name>A0A0F7SFY7_PHARH</name>
<evidence type="ECO:0000256" key="1">
    <source>
        <dbReference type="ARBA" id="ARBA00004653"/>
    </source>
</evidence>
<dbReference type="GO" id="GO:0005829">
    <property type="term" value="C:cytosol"/>
    <property type="evidence" value="ECO:0007669"/>
    <property type="project" value="GOC"/>
</dbReference>
<feature type="transmembrane region" description="Helical" evidence="9">
    <location>
        <begin position="104"/>
        <end position="124"/>
    </location>
</feature>
<keyword evidence="7" id="KW-0333">Golgi apparatus</keyword>
<reference evidence="10" key="1">
    <citation type="submission" date="2014-08" db="EMBL/GenBank/DDBJ databases">
        <authorList>
            <person name="Sharma Rahul"/>
            <person name="Thines Marco"/>
        </authorList>
    </citation>
    <scope>NUCLEOTIDE SEQUENCE</scope>
</reference>
<dbReference type="Pfam" id="PF09801">
    <property type="entry name" value="SYS1"/>
    <property type="match status" value="1"/>
</dbReference>
<evidence type="ECO:0000256" key="4">
    <source>
        <dbReference type="ARBA" id="ARBA00022692"/>
    </source>
</evidence>
<evidence type="ECO:0000256" key="8">
    <source>
        <dbReference type="ARBA" id="ARBA00023136"/>
    </source>
</evidence>
<dbReference type="PANTHER" id="PTHR12952:SF0">
    <property type="entry name" value="PROTEIN SYS1 HOMOLOG"/>
    <property type="match status" value="1"/>
</dbReference>
<dbReference type="GO" id="GO:0006895">
    <property type="term" value="P:Golgi to endosome transport"/>
    <property type="evidence" value="ECO:0007669"/>
    <property type="project" value="TreeGrafter"/>
</dbReference>
<accession>A0A0F7SFY7</accession>
<evidence type="ECO:0000256" key="5">
    <source>
        <dbReference type="ARBA" id="ARBA00022927"/>
    </source>
</evidence>
<protein>
    <submittedName>
        <fullName evidence="10">Integral membrane protein SYS1-related</fullName>
    </submittedName>
</protein>
<sequence>MDWREIAGQPTFSLPASTPSSAGWMDMFGGAWSGGKLVGVGAAGSAGGLYDESDGSNEFVRDWVHEWDGQADSKRGWVIAGAWGIASCVDVLFLHHFVRRPTHILDHAASFTFNHILLTIYYSAHFPSSIFFWIVMTTCTVGTIVWAEQVCVAREMREGIGDWSGNLDVEQQQAFMGDRNHRNEGDEELEMIGIGEDRR</sequence>
<evidence type="ECO:0000313" key="10">
    <source>
        <dbReference type="EMBL" id="CDZ97255.1"/>
    </source>
</evidence>
<evidence type="ECO:0000256" key="7">
    <source>
        <dbReference type="ARBA" id="ARBA00023034"/>
    </source>
</evidence>
<evidence type="ECO:0000256" key="6">
    <source>
        <dbReference type="ARBA" id="ARBA00022989"/>
    </source>
</evidence>
<dbReference type="GO" id="GO:0005802">
    <property type="term" value="C:trans-Golgi network"/>
    <property type="evidence" value="ECO:0007669"/>
    <property type="project" value="TreeGrafter"/>
</dbReference>
<dbReference type="EMBL" id="LN483167">
    <property type="protein sequence ID" value="CDZ97255.1"/>
    <property type="molecule type" value="Genomic_DNA"/>
</dbReference>
<dbReference type="PANTHER" id="PTHR12952">
    <property type="entry name" value="SYS1"/>
    <property type="match status" value="1"/>
</dbReference>
<dbReference type="GO" id="GO:0000139">
    <property type="term" value="C:Golgi membrane"/>
    <property type="evidence" value="ECO:0007669"/>
    <property type="project" value="UniProtKB-SubCell"/>
</dbReference>
<comment type="subcellular location">
    <subcellularLocation>
        <location evidence="1">Golgi apparatus membrane</location>
        <topology evidence="1">Multi-pass membrane protein</topology>
    </subcellularLocation>
</comment>
<dbReference type="AlphaFoldDB" id="A0A0F7SFY7"/>
<comment type="similarity">
    <text evidence="2">Belongs to the SYS1 family.</text>
</comment>
<dbReference type="GO" id="GO:0043001">
    <property type="term" value="P:Golgi to plasma membrane protein transport"/>
    <property type="evidence" value="ECO:0007669"/>
    <property type="project" value="TreeGrafter"/>
</dbReference>
<evidence type="ECO:0000256" key="3">
    <source>
        <dbReference type="ARBA" id="ARBA00022448"/>
    </source>
</evidence>
<keyword evidence="5" id="KW-0653">Protein transport</keyword>
<proteinExistence type="inferred from homology"/>
<keyword evidence="3" id="KW-0813">Transport</keyword>
<organism evidence="10">
    <name type="scientific">Phaffia rhodozyma</name>
    <name type="common">Yeast</name>
    <name type="synonym">Xanthophyllomyces dendrorhous</name>
    <dbReference type="NCBI Taxonomy" id="264483"/>
    <lineage>
        <taxon>Eukaryota</taxon>
        <taxon>Fungi</taxon>
        <taxon>Dikarya</taxon>
        <taxon>Basidiomycota</taxon>
        <taxon>Agaricomycotina</taxon>
        <taxon>Tremellomycetes</taxon>
        <taxon>Cystofilobasidiales</taxon>
        <taxon>Mrakiaceae</taxon>
        <taxon>Phaffia</taxon>
    </lineage>
</organism>
<evidence type="ECO:0000256" key="9">
    <source>
        <dbReference type="SAM" id="Phobius"/>
    </source>
</evidence>
<evidence type="ECO:0000256" key="2">
    <source>
        <dbReference type="ARBA" id="ARBA00008160"/>
    </source>
</evidence>
<keyword evidence="8 9" id="KW-0472">Membrane</keyword>
<dbReference type="GO" id="GO:0034067">
    <property type="term" value="P:protein localization to Golgi apparatus"/>
    <property type="evidence" value="ECO:0007669"/>
    <property type="project" value="TreeGrafter"/>
</dbReference>
<dbReference type="InterPro" id="IPR019185">
    <property type="entry name" value="Integral_membrane_SYS1-rel"/>
</dbReference>
<keyword evidence="4 9" id="KW-0812">Transmembrane</keyword>